<dbReference type="InterPro" id="IPR037165">
    <property type="entry name" value="AldOxase/xan_DH_Mopterin-bd_sf"/>
</dbReference>
<dbReference type="RefSeq" id="WP_191306514.1">
    <property type="nucleotide sequence ID" value="NZ_BNAW01000002.1"/>
</dbReference>
<dbReference type="Pfam" id="PF20256">
    <property type="entry name" value="MoCoBD_2"/>
    <property type="match status" value="2"/>
</dbReference>
<evidence type="ECO:0000313" key="5">
    <source>
        <dbReference type="EMBL" id="GHF94725.1"/>
    </source>
</evidence>
<accession>A0ABQ3JYB9</accession>
<evidence type="ECO:0000256" key="3">
    <source>
        <dbReference type="SAM" id="MobiDB-lite"/>
    </source>
</evidence>
<dbReference type="EMBL" id="BNAW01000002">
    <property type="protein sequence ID" value="GHF94725.1"/>
    <property type="molecule type" value="Genomic_DNA"/>
</dbReference>
<evidence type="ECO:0000313" key="6">
    <source>
        <dbReference type="Proteomes" id="UP000649955"/>
    </source>
</evidence>
<reference evidence="6" key="1">
    <citation type="journal article" date="2019" name="Int. J. Syst. Evol. Microbiol.">
        <title>The Global Catalogue of Microorganisms (GCM) 10K type strain sequencing project: providing services to taxonomists for standard genome sequencing and annotation.</title>
        <authorList>
            <consortium name="The Broad Institute Genomics Platform"/>
            <consortium name="The Broad Institute Genome Sequencing Center for Infectious Disease"/>
            <person name="Wu L."/>
            <person name="Ma J."/>
        </authorList>
    </citation>
    <scope>NUCLEOTIDE SEQUENCE [LARGE SCALE GENOMIC DNA]</scope>
    <source>
        <strain evidence="6">CGMCC 4.7680</strain>
    </source>
</reference>
<dbReference type="InterPro" id="IPR046867">
    <property type="entry name" value="AldOxase/xan_DH_MoCoBD2"/>
</dbReference>
<dbReference type="Pfam" id="PF02738">
    <property type="entry name" value="MoCoBD_1"/>
    <property type="match status" value="1"/>
</dbReference>
<evidence type="ECO:0000256" key="1">
    <source>
        <dbReference type="ARBA" id="ARBA00022505"/>
    </source>
</evidence>
<dbReference type="InterPro" id="IPR036856">
    <property type="entry name" value="Ald_Oxase/Xan_DH_a/b_sf"/>
</dbReference>
<gene>
    <name evidence="5" type="ORF">GCM10017567_06510</name>
</gene>
<dbReference type="PANTHER" id="PTHR11908:SF132">
    <property type="entry name" value="ALDEHYDE OXIDASE 1-RELATED"/>
    <property type="match status" value="1"/>
</dbReference>
<keyword evidence="2" id="KW-0560">Oxidoreductase</keyword>
<dbReference type="Gene3D" id="3.90.1170.50">
    <property type="entry name" value="Aldehyde oxidase/xanthine dehydrogenase, a/b hammerhead"/>
    <property type="match status" value="1"/>
</dbReference>
<dbReference type="Gene3D" id="3.30.365.10">
    <property type="entry name" value="Aldehyde oxidase/xanthine dehydrogenase, molybdopterin binding domain"/>
    <property type="match status" value="4"/>
</dbReference>
<feature type="region of interest" description="Disordered" evidence="3">
    <location>
        <begin position="1"/>
        <end position="22"/>
    </location>
</feature>
<dbReference type="InterPro" id="IPR008274">
    <property type="entry name" value="AldOxase/xan_DH_MoCoBD1"/>
</dbReference>
<dbReference type="InterPro" id="IPR016208">
    <property type="entry name" value="Ald_Oxase/xanthine_DH-like"/>
</dbReference>
<organism evidence="5 6">
    <name type="scientific">Amycolatopsis bullii</name>
    <dbReference type="NCBI Taxonomy" id="941987"/>
    <lineage>
        <taxon>Bacteria</taxon>
        <taxon>Bacillati</taxon>
        <taxon>Actinomycetota</taxon>
        <taxon>Actinomycetes</taxon>
        <taxon>Pseudonocardiales</taxon>
        <taxon>Pseudonocardiaceae</taxon>
        <taxon>Amycolatopsis</taxon>
    </lineage>
</organism>
<protein>
    <submittedName>
        <fullName evidence="5">Xanthine dehydrogenase</fullName>
    </submittedName>
</protein>
<feature type="domain" description="Aldehyde oxidase/xanthine dehydrogenase a/b hammerhead" evidence="4">
    <location>
        <begin position="24"/>
        <end position="128"/>
    </location>
</feature>
<evidence type="ECO:0000256" key="2">
    <source>
        <dbReference type="ARBA" id="ARBA00023002"/>
    </source>
</evidence>
<comment type="caution">
    <text evidence="5">The sequence shown here is derived from an EMBL/GenBank/DDBJ whole genome shotgun (WGS) entry which is preliminary data.</text>
</comment>
<dbReference type="PANTHER" id="PTHR11908">
    <property type="entry name" value="XANTHINE DEHYDROGENASE"/>
    <property type="match status" value="1"/>
</dbReference>
<keyword evidence="1" id="KW-0500">Molybdenum</keyword>
<dbReference type="InterPro" id="IPR000674">
    <property type="entry name" value="Ald_Oxase/Xan_DH_a/b"/>
</dbReference>
<keyword evidence="6" id="KW-1185">Reference proteome</keyword>
<dbReference type="SMART" id="SM01008">
    <property type="entry name" value="Ald_Xan_dh_C"/>
    <property type="match status" value="1"/>
</dbReference>
<dbReference type="Pfam" id="PF01315">
    <property type="entry name" value="Ald_Xan_dh_C"/>
    <property type="match status" value="1"/>
</dbReference>
<name>A0ABQ3JYB9_9PSEU</name>
<evidence type="ECO:0000259" key="4">
    <source>
        <dbReference type="SMART" id="SM01008"/>
    </source>
</evidence>
<dbReference type="SUPFAM" id="SSF54665">
    <property type="entry name" value="CO dehydrogenase molybdoprotein N-domain-like"/>
    <property type="match status" value="1"/>
</dbReference>
<proteinExistence type="predicted"/>
<sequence length="696" mass="73983">MTELLEPHAIGTATTRRDGPAKVTGTAPYAFEAPADHPLYGHPVQATIARGRCARIATVVAESVEGVARVITPFTAERLASTDDAELAVLQDPGVPFRGHVVALVLADTPETARHAAELVEVEYDVEPHDVELSAGRSDLYAPDSVNPDFPTDTAQGDADAALERAEVTTDETYTTAMQHNNPLEPHATTALWDNGILTLWDSTQGVHPVRSAIAEVFGLPEEQVRVRCPYVGGGFGSKGTPHANVVLAALGARAVPGRAVKLALTRQQMFALAGYRTPTIQRVRLGADRDGHLRALRVDVVEQTSRIKEFAEQTAVPARMMYAVPDRATSHRLAALDVPVPSWMRAPGECPGMFGPEVAMDELAVALGLDPIELRVRNEPERDPEDGKPFSSRNLVACLRTGAERFGWADRDPRPGVRRDGRWLTGTGVAASVYPAKRSPGSTALIRFEGGRYVVEIGAADLGTGAWTILPQIAADALSVPASDVEARIGDTGYPKATVAGGSSGTASWGTAVIAAAQAFRDKFGTDPAEGAEASADTPENPAEEQYSMYAFGAQFAEVRVDADTGEIRVPRLHGTFAAGRIVNPVTARSQFLGGMTMGLSMALFEDSVLDPRTGHVVNHDLAEYHIATNADVADLRADWLDEHDPHVNPMGTKGIGEIGIVGTAAAIANAVYHATGVRVRKLPITLDALLPALP</sequence>
<dbReference type="Proteomes" id="UP000649955">
    <property type="component" value="Unassembled WGS sequence"/>
</dbReference>
<dbReference type="SUPFAM" id="SSF56003">
    <property type="entry name" value="Molybdenum cofactor-binding domain"/>
    <property type="match status" value="1"/>
</dbReference>